<keyword evidence="5" id="KW-0472">Membrane</keyword>
<evidence type="ECO:0000259" key="6">
    <source>
        <dbReference type="PROSITE" id="PS51352"/>
    </source>
</evidence>
<evidence type="ECO:0000256" key="4">
    <source>
        <dbReference type="PIRSR" id="PIRSR603782-2"/>
    </source>
</evidence>
<dbReference type="AlphaFoldDB" id="A0AB38YFV6"/>
<dbReference type="GO" id="GO:0046872">
    <property type="term" value="F:metal ion binding"/>
    <property type="evidence" value="ECO:0007669"/>
    <property type="project" value="UniProtKB-KW"/>
</dbReference>
<gene>
    <name evidence="7" type="ORF">NFC81_15915</name>
</gene>
<dbReference type="PANTHER" id="PTHR12151">
    <property type="entry name" value="ELECTRON TRANSPORT PROTIN SCO1/SENC FAMILY MEMBER"/>
    <property type="match status" value="1"/>
</dbReference>
<evidence type="ECO:0000313" key="7">
    <source>
        <dbReference type="EMBL" id="WLD58178.1"/>
    </source>
</evidence>
<dbReference type="Pfam" id="PF02630">
    <property type="entry name" value="SCO1-SenC"/>
    <property type="match status" value="1"/>
</dbReference>
<organism evidence="7">
    <name type="scientific">Salinispirillum sp. LH 10-3-1</name>
    <dbReference type="NCBI Taxonomy" id="2952525"/>
    <lineage>
        <taxon>Bacteria</taxon>
        <taxon>Pseudomonadati</taxon>
        <taxon>Pseudomonadota</taxon>
        <taxon>Gammaproteobacteria</taxon>
        <taxon>Oceanospirillales</taxon>
        <taxon>Saccharospirillaceae</taxon>
        <taxon>Salinispirillum</taxon>
    </lineage>
</organism>
<feature type="binding site" evidence="3">
    <location>
        <position position="205"/>
    </location>
    <ligand>
        <name>Cu cation</name>
        <dbReference type="ChEBI" id="CHEBI:23378"/>
    </ligand>
</feature>
<proteinExistence type="inferred from homology"/>
<accession>A0AB38YFV6</accession>
<dbReference type="InterPro" id="IPR036249">
    <property type="entry name" value="Thioredoxin-like_sf"/>
</dbReference>
<evidence type="ECO:0000256" key="3">
    <source>
        <dbReference type="PIRSR" id="PIRSR603782-1"/>
    </source>
</evidence>
<evidence type="ECO:0000256" key="2">
    <source>
        <dbReference type="ARBA" id="ARBA00023008"/>
    </source>
</evidence>
<dbReference type="Gene3D" id="3.40.30.10">
    <property type="entry name" value="Glutaredoxin"/>
    <property type="match status" value="1"/>
</dbReference>
<dbReference type="RefSeq" id="WP_304995465.1">
    <property type="nucleotide sequence ID" value="NZ_CP101717.1"/>
</dbReference>
<feature type="binding site" evidence="3">
    <location>
        <position position="93"/>
    </location>
    <ligand>
        <name>Cu cation</name>
        <dbReference type="ChEBI" id="CHEBI:23378"/>
    </ligand>
</feature>
<keyword evidence="5" id="KW-1133">Transmembrane helix</keyword>
<sequence>MAEVSAQQRITRRQRILLGVCGVALLLAILAGGLYLLGQPQRAPTVQGIVLYPSPKVPDFQVTDHQNRPFTQAELKGRWHLVSYGFTHCPQFCASTLASVAALTRLLAEEDSAYADVGLLFYSVDAERDTPAQLARYVTHFHPDLIGLTHTGAPGERFVPFERGLGITYQRVASHLGAHNVRSFDQSTSVSRTAVTTNTDYTVNHGVKLVLLNPDGQLQAVFEPSFHPYHGLHYFSLAQLKEDYLAVRRHFEYP</sequence>
<name>A0AB38YFV6_9GAMM</name>
<keyword evidence="5" id="KW-0812">Transmembrane</keyword>
<feature type="binding site" evidence="3">
    <location>
        <position position="89"/>
    </location>
    <ligand>
        <name>Cu cation</name>
        <dbReference type="ChEBI" id="CHEBI:23378"/>
    </ligand>
</feature>
<reference evidence="7" key="1">
    <citation type="submission" date="2022-07" db="EMBL/GenBank/DDBJ databases">
        <title>Complete genome sequence of Salinispirillum sp. LH10-3-1 capable of multiple carbohydrate inversion isolated from a soda lake.</title>
        <authorList>
            <person name="Liu J."/>
            <person name="Zhai Y."/>
            <person name="Zhang H."/>
            <person name="Yang H."/>
            <person name="Qu J."/>
            <person name="Li J."/>
        </authorList>
    </citation>
    <scope>NUCLEOTIDE SEQUENCE</scope>
    <source>
        <strain evidence="7">LH 10-3-1</strain>
    </source>
</reference>
<protein>
    <submittedName>
        <fullName evidence="7">SCO family protein</fullName>
    </submittedName>
</protein>
<dbReference type="PROSITE" id="PS51352">
    <property type="entry name" value="THIOREDOXIN_2"/>
    <property type="match status" value="1"/>
</dbReference>
<evidence type="ECO:0000256" key="5">
    <source>
        <dbReference type="SAM" id="Phobius"/>
    </source>
</evidence>
<dbReference type="PANTHER" id="PTHR12151:SF25">
    <property type="entry name" value="LINALOOL DEHYDRATASE_ISOMERASE DOMAIN-CONTAINING PROTEIN"/>
    <property type="match status" value="1"/>
</dbReference>
<keyword evidence="3" id="KW-0479">Metal-binding</keyword>
<feature type="domain" description="Thioredoxin" evidence="6">
    <location>
        <begin position="51"/>
        <end position="250"/>
    </location>
</feature>
<dbReference type="EMBL" id="CP101717">
    <property type="protein sequence ID" value="WLD58178.1"/>
    <property type="molecule type" value="Genomic_DNA"/>
</dbReference>
<keyword evidence="2 3" id="KW-0186">Copper</keyword>
<feature type="disulfide bond" description="Redox-active" evidence="4">
    <location>
        <begin position="89"/>
        <end position="93"/>
    </location>
</feature>
<dbReference type="InterPro" id="IPR003782">
    <property type="entry name" value="SCO1/SenC"/>
</dbReference>
<keyword evidence="4" id="KW-1015">Disulfide bond</keyword>
<dbReference type="CDD" id="cd02968">
    <property type="entry name" value="SCO"/>
    <property type="match status" value="1"/>
</dbReference>
<feature type="transmembrane region" description="Helical" evidence="5">
    <location>
        <begin position="16"/>
        <end position="37"/>
    </location>
</feature>
<comment type="similarity">
    <text evidence="1">Belongs to the SCO1/2 family.</text>
</comment>
<dbReference type="InterPro" id="IPR013766">
    <property type="entry name" value="Thioredoxin_domain"/>
</dbReference>
<evidence type="ECO:0000256" key="1">
    <source>
        <dbReference type="ARBA" id="ARBA00010996"/>
    </source>
</evidence>
<dbReference type="SUPFAM" id="SSF52833">
    <property type="entry name" value="Thioredoxin-like"/>
    <property type="match status" value="1"/>
</dbReference>